<organism evidence="2 3">
    <name type="scientific">Aspergillus lucknowensis</name>
    <dbReference type="NCBI Taxonomy" id="176173"/>
    <lineage>
        <taxon>Eukaryota</taxon>
        <taxon>Fungi</taxon>
        <taxon>Dikarya</taxon>
        <taxon>Ascomycota</taxon>
        <taxon>Pezizomycotina</taxon>
        <taxon>Eurotiomycetes</taxon>
        <taxon>Eurotiomycetidae</taxon>
        <taxon>Eurotiales</taxon>
        <taxon>Aspergillaceae</taxon>
        <taxon>Aspergillus</taxon>
        <taxon>Aspergillus subgen. Nidulantes</taxon>
    </lineage>
</organism>
<name>A0ABR4L9I8_9EURO</name>
<comment type="caution">
    <text evidence="2">The sequence shown here is derived from an EMBL/GenBank/DDBJ whole genome shotgun (WGS) entry which is preliminary data.</text>
</comment>
<dbReference type="GeneID" id="98149882"/>
<evidence type="ECO:0000313" key="3">
    <source>
        <dbReference type="Proteomes" id="UP001610432"/>
    </source>
</evidence>
<dbReference type="Pfam" id="PF12505">
    <property type="entry name" value="DUF3712"/>
    <property type="match status" value="1"/>
</dbReference>
<dbReference type="PANTHER" id="PTHR35895:SF2">
    <property type="match status" value="1"/>
</dbReference>
<dbReference type="PANTHER" id="PTHR35895">
    <property type="entry name" value="CHROMOSOME 16, WHOLE GENOME SHOTGUN SEQUENCE"/>
    <property type="match status" value="1"/>
</dbReference>
<dbReference type="InterPro" id="IPR046368">
    <property type="entry name" value="Tag1"/>
</dbReference>
<feature type="transmembrane region" description="Helical" evidence="1">
    <location>
        <begin position="55"/>
        <end position="83"/>
    </location>
</feature>
<keyword evidence="3" id="KW-1185">Reference proteome</keyword>
<dbReference type="RefSeq" id="XP_070881096.1">
    <property type="nucleotide sequence ID" value="XM_071034810.1"/>
</dbReference>
<keyword evidence="1" id="KW-0812">Transmembrane</keyword>
<proteinExistence type="predicted"/>
<evidence type="ECO:0000313" key="2">
    <source>
        <dbReference type="EMBL" id="KAL2861202.1"/>
    </source>
</evidence>
<evidence type="ECO:0000256" key="1">
    <source>
        <dbReference type="SAM" id="Phobius"/>
    </source>
</evidence>
<keyword evidence="1" id="KW-0472">Membrane</keyword>
<dbReference type="Proteomes" id="UP001610432">
    <property type="component" value="Unassembled WGS sequence"/>
</dbReference>
<reference evidence="2 3" key="1">
    <citation type="submission" date="2024-07" db="EMBL/GenBank/DDBJ databases">
        <title>Section-level genome sequencing and comparative genomics of Aspergillus sections Usti and Cavernicolus.</title>
        <authorList>
            <consortium name="Lawrence Berkeley National Laboratory"/>
            <person name="Nybo J.L."/>
            <person name="Vesth T.C."/>
            <person name="Theobald S."/>
            <person name="Frisvad J.C."/>
            <person name="Larsen T.O."/>
            <person name="Kjaerboelling I."/>
            <person name="Rothschild-Mancinelli K."/>
            <person name="Lyhne E.K."/>
            <person name="Kogle M.E."/>
            <person name="Barry K."/>
            <person name="Clum A."/>
            <person name="Na H."/>
            <person name="Ledsgaard L."/>
            <person name="Lin J."/>
            <person name="Lipzen A."/>
            <person name="Kuo A."/>
            <person name="Riley R."/>
            <person name="Mondo S."/>
            <person name="Labutti K."/>
            <person name="Haridas S."/>
            <person name="Pangalinan J."/>
            <person name="Salamov A.A."/>
            <person name="Simmons B.A."/>
            <person name="Magnuson J.K."/>
            <person name="Chen J."/>
            <person name="Drula E."/>
            <person name="Henrissat B."/>
            <person name="Wiebenga A."/>
            <person name="Lubbers R.J."/>
            <person name="Gomes A.C."/>
            <person name="Macurrencykelacurrency M.R."/>
            <person name="Stajich J."/>
            <person name="Grigoriev I.V."/>
            <person name="Mortensen U.H."/>
            <person name="De Vries R.P."/>
            <person name="Baker S.E."/>
            <person name="Andersen M.R."/>
        </authorList>
    </citation>
    <scope>NUCLEOTIDE SEQUENCE [LARGE SCALE GENOMIC DNA]</scope>
    <source>
        <strain evidence="2 3">CBS 449.75</strain>
    </source>
</reference>
<keyword evidence="1" id="KW-1133">Transmembrane helix</keyword>
<accession>A0ABR4L9I8</accession>
<gene>
    <name evidence="2" type="ORF">BJX67DRAFT_391562</name>
</gene>
<protein>
    <submittedName>
        <fullName evidence="2">Uncharacterized protein</fullName>
    </submittedName>
</protein>
<sequence length="631" mass="67551">MAVGDAYKARMAEKRAIGAHATGSKDAEIEHVETVAVGDEKPTKRQRLKRHLARFWCCYLLGGMVFLAIFLPVFFLVAIPAIAQRIVDDTNLPVYAAHITDPKPDAVTFTLDTGLTIPLGLSVRLDQFDLNLFNRDSDPEITYLTVSVPEYTVKGKTNISVSSEDTPVIDEDEFVKALTKAVYSKRFTLSAIGKTTGHLGALKAGITLDKDVELDGLDQLSGFSIDEAALLLPPRVDGTNLRGRATLPNHSVVTFAMGNVTLNLKSGDIILGTALLPNVTLRPGNNSVAFTGKADINTALANIVDILSAQTDALRSGEIELSASGNQTVFNGEHIAYFERVLNDLTLTARVPIIQILLDTVGDFLGDDSEGVINTLTDILNNIDFASLFQGVDFNSLVDSVGDIVNNLNLNQGDLLDGVDLNRLLQGIDWPKVVDALGSILSQLDVGAFVKNLDLPGLLKHIDWNSLLDSVAGILRGVDWGALASTLNAILTSVDWGAIVEQLQPILDSLDIGEILENINLGKILDSIAPVIQNIDLGAIFENLDWGSIIQGLGSILQNVDLGSLFSGFMDALQSLNLDDLFDVDIEGVNVGDVLGELADNANGTSVDDAFNNLMDALQALGDGANTPDQS</sequence>
<dbReference type="InterPro" id="IPR022185">
    <property type="entry name" value="DUF3712"/>
</dbReference>
<dbReference type="EMBL" id="JBFXLQ010000073">
    <property type="protein sequence ID" value="KAL2861202.1"/>
    <property type="molecule type" value="Genomic_DNA"/>
</dbReference>